<dbReference type="AlphaFoldDB" id="A0A0C1UEX3"/>
<evidence type="ECO:0000313" key="6">
    <source>
        <dbReference type="EMBL" id="KIE45915.1"/>
    </source>
</evidence>
<dbReference type="InterPro" id="IPR005119">
    <property type="entry name" value="LysR_subst-bd"/>
</dbReference>
<dbReference type="PANTHER" id="PTHR30126">
    <property type="entry name" value="HTH-TYPE TRANSCRIPTIONAL REGULATOR"/>
    <property type="match status" value="1"/>
</dbReference>
<reference evidence="6 7" key="1">
    <citation type="journal article" date="2015" name="Infect. Genet. Evol.">
        <title>Genomic sequences of six botulinum neurotoxin-producing strains representing three clostridial species illustrate the mobility and diversity of botulinum neurotoxin genes.</title>
        <authorList>
            <person name="Smith T.J."/>
            <person name="Hill K.K."/>
            <person name="Xie G."/>
            <person name="Foley B.T."/>
            <person name="Williamson C.H."/>
            <person name="Foster J.T."/>
            <person name="Johnson S.L."/>
            <person name="Chertkov O."/>
            <person name="Teshima H."/>
            <person name="Gibbons H.S."/>
            <person name="Johnsky L.A."/>
            <person name="Karavis M.A."/>
            <person name="Smith L.A."/>
        </authorList>
    </citation>
    <scope>NUCLEOTIDE SEQUENCE [LARGE SCALE GENOMIC DNA]</scope>
    <source>
        <strain evidence="6 7">CDC 2741</strain>
    </source>
</reference>
<dbReference type="NCBIfam" id="NF040786">
    <property type="entry name" value="LysR_Sec_metab"/>
    <property type="match status" value="1"/>
</dbReference>
<dbReference type="InterPro" id="IPR036388">
    <property type="entry name" value="WH-like_DNA-bd_sf"/>
</dbReference>
<gene>
    <name evidence="6" type="ORF">U732_2295</name>
</gene>
<dbReference type="InterPro" id="IPR000847">
    <property type="entry name" value="LysR_HTH_N"/>
</dbReference>
<dbReference type="GO" id="GO:0003700">
    <property type="term" value="F:DNA-binding transcription factor activity"/>
    <property type="evidence" value="ECO:0007669"/>
    <property type="project" value="InterPro"/>
</dbReference>
<keyword evidence="2" id="KW-0805">Transcription regulation</keyword>
<proteinExistence type="inferred from homology"/>
<dbReference type="STRING" id="29341.RSJ17_01900"/>
<dbReference type="PANTHER" id="PTHR30126:SF64">
    <property type="entry name" value="HTH-TYPE TRANSCRIPTIONAL REGULATOR CITR"/>
    <property type="match status" value="1"/>
</dbReference>
<comment type="similarity">
    <text evidence="1">Belongs to the LysR transcriptional regulatory family.</text>
</comment>
<feature type="domain" description="HTH lysR-type" evidence="5">
    <location>
        <begin position="1"/>
        <end position="58"/>
    </location>
</feature>
<keyword evidence="3" id="KW-0238">DNA-binding</keyword>
<dbReference type="Proteomes" id="UP000031366">
    <property type="component" value="Unassembled WGS sequence"/>
</dbReference>
<evidence type="ECO:0000256" key="1">
    <source>
        <dbReference type="ARBA" id="ARBA00009437"/>
    </source>
</evidence>
<dbReference type="Gene3D" id="3.40.190.290">
    <property type="match status" value="1"/>
</dbReference>
<name>A0A0C1UEX3_9CLOT</name>
<dbReference type="SUPFAM" id="SSF53850">
    <property type="entry name" value="Periplasmic binding protein-like II"/>
    <property type="match status" value="1"/>
</dbReference>
<dbReference type="InterPro" id="IPR036390">
    <property type="entry name" value="WH_DNA-bd_sf"/>
</dbReference>
<dbReference type="GO" id="GO:0000976">
    <property type="term" value="F:transcription cis-regulatory region binding"/>
    <property type="evidence" value="ECO:0007669"/>
    <property type="project" value="TreeGrafter"/>
</dbReference>
<dbReference type="Pfam" id="PF00126">
    <property type="entry name" value="HTH_1"/>
    <property type="match status" value="1"/>
</dbReference>
<dbReference type="PROSITE" id="PS50931">
    <property type="entry name" value="HTH_LYSR"/>
    <property type="match status" value="1"/>
</dbReference>
<dbReference type="Pfam" id="PF03466">
    <property type="entry name" value="LysR_substrate"/>
    <property type="match status" value="1"/>
</dbReference>
<dbReference type="PRINTS" id="PR00039">
    <property type="entry name" value="HTHLYSR"/>
</dbReference>
<protein>
    <submittedName>
        <fullName evidence="6">Bacterial regulatory helix-turn-helix, lysR family protein</fullName>
    </submittedName>
</protein>
<dbReference type="FunFam" id="1.10.10.10:FF:000001">
    <property type="entry name" value="LysR family transcriptional regulator"/>
    <property type="match status" value="1"/>
</dbReference>
<keyword evidence="4" id="KW-0804">Transcription</keyword>
<evidence type="ECO:0000256" key="3">
    <source>
        <dbReference type="ARBA" id="ARBA00023125"/>
    </source>
</evidence>
<evidence type="ECO:0000259" key="5">
    <source>
        <dbReference type="PROSITE" id="PS50931"/>
    </source>
</evidence>
<sequence length="301" mass="33788">MDFKQLEAFITVAKLRSFSKAANAIYLSQPTISSNISSLEKELKIQLFDRTSKEVNLTPAGESFLEYATDIINTRNNAIADMSNFNNNISGRLHISASTTPCNSILPELISNFNDTYSNVKFNIKEQGSVGIIKDILDLNCEIGLVGTMIHNSKIKSYKIMDDELVIVSHPNLNLPEVVKPSDLLNYKFIIRERESATRKTFESALMDGDIDVNKLKVLCEVDNLDAQIKLLKLGMGVSILSKCLCDDLVSCNKMRISTIKGLSLKRSIYLIVSSRRTLTPIATAFFNMCKDIYDFKYIEK</sequence>
<dbReference type="Gene3D" id="1.10.10.10">
    <property type="entry name" value="Winged helix-like DNA-binding domain superfamily/Winged helix DNA-binding domain"/>
    <property type="match status" value="1"/>
</dbReference>
<dbReference type="RefSeq" id="WP_039634558.1">
    <property type="nucleotide sequence ID" value="NZ_AYSO01000018.1"/>
</dbReference>
<dbReference type="OrthoDB" id="9785745at2"/>
<keyword evidence="7" id="KW-1185">Reference proteome</keyword>
<accession>A0A0C1UEX3</accession>
<evidence type="ECO:0000256" key="4">
    <source>
        <dbReference type="ARBA" id="ARBA00023163"/>
    </source>
</evidence>
<dbReference type="SUPFAM" id="SSF46785">
    <property type="entry name" value="Winged helix' DNA-binding domain"/>
    <property type="match status" value="1"/>
</dbReference>
<evidence type="ECO:0000256" key="2">
    <source>
        <dbReference type="ARBA" id="ARBA00023015"/>
    </source>
</evidence>
<dbReference type="EMBL" id="AYSO01000018">
    <property type="protein sequence ID" value="KIE45915.1"/>
    <property type="molecule type" value="Genomic_DNA"/>
</dbReference>
<dbReference type="InterPro" id="IPR047788">
    <property type="entry name" value="LysR-like_Sec_metab"/>
</dbReference>
<comment type="caution">
    <text evidence="6">The sequence shown here is derived from an EMBL/GenBank/DDBJ whole genome shotgun (WGS) entry which is preliminary data.</text>
</comment>
<evidence type="ECO:0000313" key="7">
    <source>
        <dbReference type="Proteomes" id="UP000031366"/>
    </source>
</evidence>
<organism evidence="6 7">
    <name type="scientific">Clostridium argentinense CDC 2741</name>
    <dbReference type="NCBI Taxonomy" id="1418104"/>
    <lineage>
        <taxon>Bacteria</taxon>
        <taxon>Bacillati</taxon>
        <taxon>Bacillota</taxon>
        <taxon>Clostridia</taxon>
        <taxon>Eubacteriales</taxon>
        <taxon>Clostridiaceae</taxon>
        <taxon>Clostridium</taxon>
    </lineage>
</organism>